<accession>A0A058Z0X7</accession>
<keyword evidence="4" id="KW-1185">Reference proteome</keyword>
<dbReference type="OrthoDB" id="10265867at2759"/>
<dbReference type="OMA" id="HKESFFY"/>
<dbReference type="GO" id="GO:0005737">
    <property type="term" value="C:cytoplasm"/>
    <property type="evidence" value="ECO:0007669"/>
    <property type="project" value="UniProtKB-ARBA"/>
</dbReference>
<feature type="compositionally biased region" description="Low complexity" evidence="1">
    <location>
        <begin position="1085"/>
        <end position="1097"/>
    </location>
</feature>
<evidence type="ECO:0000313" key="4">
    <source>
        <dbReference type="Proteomes" id="UP000030693"/>
    </source>
</evidence>
<dbReference type="eggNOG" id="KOG3534">
    <property type="taxonomic scope" value="Eukaryota"/>
</dbReference>
<dbReference type="GO" id="GO:0031267">
    <property type="term" value="F:small GTPase binding"/>
    <property type="evidence" value="ECO:0007669"/>
    <property type="project" value="InterPro"/>
</dbReference>
<dbReference type="GeneID" id="20530458"/>
<dbReference type="InterPro" id="IPR009828">
    <property type="entry name" value="CYRIA/CYRIB_Rac1-bd"/>
</dbReference>
<protein>
    <recommendedName>
        <fullName evidence="2">CYRIA/CYRIB Rac1 binding domain-containing protein</fullName>
    </recommendedName>
</protein>
<dbReference type="Pfam" id="PF05994">
    <property type="entry name" value="FragX_IP"/>
    <property type="match status" value="1"/>
</dbReference>
<dbReference type="EMBL" id="KB932213">
    <property type="protein sequence ID" value="KCV67791.1"/>
    <property type="molecule type" value="Genomic_DNA"/>
</dbReference>
<dbReference type="PANTHER" id="PTHR12195">
    <property type="entry name" value="CYTOPLASMIC FMR1-INTERACTING PROTEIN-RELATED"/>
    <property type="match status" value="1"/>
</dbReference>
<organism evidence="3">
    <name type="scientific">Fonticula alba</name>
    <name type="common">Slime mold</name>
    <dbReference type="NCBI Taxonomy" id="691883"/>
    <lineage>
        <taxon>Eukaryota</taxon>
        <taxon>Rotosphaerida</taxon>
        <taxon>Fonticulaceae</taxon>
        <taxon>Fonticula</taxon>
    </lineage>
</organism>
<sequence>MADSSLDGSSSAAQQNVVADALLNVKALASFSFSDDQPPLEFPSKAISAEVSWSDGSRLDAPAFRHEKMQFMSEQLQQIATLEERTRVGESFIHMLYAYRGVSGAIPQVRDHDEANKAALYAHTYQVLKPLVDKMKELMAYMESSVNTVCKILVVANEARKSRGSPPSEELLLALARVFNMFISLDGLKDMKSSLNNDFAIYKRALSNMKKQTNPNEDETMENQKLYNFLGNKDEFARELRKTINLDGGPGAIEDVLADLLDKAADIIERRTYITADNKHTLLKAMGFSLYLLDSDQSDKAITKNKKVKLDRLMRLFKATPYMPLTGDMTLSMQTLLLKTSLREVSWVTESPGNEDNSLRRAYSLLHTLPEARAEFREYLAELGTLRSEFRRRQRLMGAAGGAPADTLTPVPPLLSSPMYNVLLRGLQLLGRLTTAVIEQSAWKLAHPTDSSINPDCPENAHDYEKSVRYNYSSAEKTAFVEYLSMVYSLKRTLAQAEAPFGHVIYSYIHATLQRFAHGSLAEVIASVAKKSKQNVLVALGHAFNVIADSTAAEGTDIVAQVSDKKAKKAKKASGSGAGMAIEQAYPERAASVSQAQLFTLRALLDSVYNEKAPGMRGGFMKDKDLSSEQAGLLDAVFQEAHFFPVMLSFGASVEAASDLSELWYKEFYLGLRKEIQFPIEMSLPWILTEHVLNPDDAHALIESVLYPLELYNDAAGRAIHKLRSRFLFDEIQAEVNLAFDQFIFALSNAVFEHYKQRASSVLINKEYKLLFEENISSDGRLEVTVLPFESVLRQRHFQLLGRSVDISRLVSQRISANLRQAVEVAIQRFEAAPLHGVLELKALLEHNRMTHELLSAVLPLESFDMILEEADEETNLVAFHGRIVSHVVYELVNDFLPNYCYNIMSGRFVLARLSMIDPLNRPSAPRPLPHLLFGSRIFNNHFSRMFDLYREYFGEVHFNALYTLLGRAYFPVILGELVNNARTLFEHSLRPFVSALMRGMPQSSKLPAFVYGVTGSYEYFFELLRPVITYGALRTEVFQVFREIGNTIIVLQLLDRASFVGQPLATMLTAPFLGIRAPGPKPSPAGAAGPAGGAVDAPPPESPTGSVADGRYVVADVLAANGELLASSGTVVDFATLGRHVEALTKAQLGGGRSLLGSFLASLSEALDSTRSEWLGATPSNDVLEVDMSKEYYRIWSACQFTFCTPPITASGSTTRESFGEGLQFGGLVFIYLLGQQHRFDVFDFSYHLIQVAGNETQLGRAGGVDLGRFVDLARFCRLLNDEIFRVFRAHMPLPAFEPALSIGQLPLKKPAFVGRFSPPGPDSADGSGTYHPFAGVHGDGERIGNLKAIAVTEGAGAPAPAASE</sequence>
<name>A0A058Z0X7_FONAL</name>
<dbReference type="GO" id="GO:0030833">
    <property type="term" value="P:regulation of actin filament polymerization"/>
    <property type="evidence" value="ECO:0007669"/>
    <property type="project" value="InterPro"/>
</dbReference>
<evidence type="ECO:0000256" key="1">
    <source>
        <dbReference type="SAM" id="MobiDB-lite"/>
    </source>
</evidence>
<dbReference type="PIRSF" id="PIRSF008153">
    <property type="entry name" value="FMR1_interacting"/>
    <property type="match status" value="1"/>
</dbReference>
<dbReference type="RefSeq" id="XP_009497822.1">
    <property type="nucleotide sequence ID" value="XM_009499547.1"/>
</dbReference>
<evidence type="ECO:0000259" key="2">
    <source>
        <dbReference type="Pfam" id="PF07159"/>
    </source>
</evidence>
<feature type="domain" description="CYRIA/CYRIB Rac1 binding" evidence="2">
    <location>
        <begin position="89"/>
        <end position="231"/>
    </location>
</feature>
<dbReference type="InterPro" id="IPR008081">
    <property type="entry name" value="Cytoplasmic_FMR1-int"/>
</dbReference>
<reference evidence="3" key="1">
    <citation type="submission" date="2013-04" db="EMBL/GenBank/DDBJ databases">
        <title>The Genome Sequence of Fonticula alba ATCC 38817.</title>
        <authorList>
            <consortium name="The Broad Institute Genomics Platform"/>
            <person name="Russ C."/>
            <person name="Cuomo C."/>
            <person name="Burger G."/>
            <person name="Gray M.W."/>
            <person name="Holland P.W.H."/>
            <person name="King N."/>
            <person name="Lang F.B.F."/>
            <person name="Roger A.J."/>
            <person name="Ruiz-Trillo I."/>
            <person name="Brown M."/>
            <person name="Walker B."/>
            <person name="Young S."/>
            <person name="Zeng Q."/>
            <person name="Gargeya S."/>
            <person name="Fitzgerald M."/>
            <person name="Haas B."/>
            <person name="Abouelleil A."/>
            <person name="Allen A.W."/>
            <person name="Alvarado L."/>
            <person name="Arachchi H.M."/>
            <person name="Berlin A.M."/>
            <person name="Chapman S.B."/>
            <person name="Gainer-Dewar J."/>
            <person name="Goldberg J."/>
            <person name="Griggs A."/>
            <person name="Gujja S."/>
            <person name="Hansen M."/>
            <person name="Howarth C."/>
            <person name="Imamovic A."/>
            <person name="Ireland A."/>
            <person name="Larimer J."/>
            <person name="McCowan C."/>
            <person name="Murphy C."/>
            <person name="Pearson M."/>
            <person name="Poon T.W."/>
            <person name="Priest M."/>
            <person name="Roberts A."/>
            <person name="Saif S."/>
            <person name="Shea T."/>
            <person name="Sisk P."/>
            <person name="Sykes S."/>
            <person name="Wortman J."/>
            <person name="Nusbaum C."/>
            <person name="Birren B."/>
        </authorList>
    </citation>
    <scope>NUCLEOTIDE SEQUENCE [LARGE SCALE GENOMIC DNA]</scope>
    <source>
        <strain evidence="3">ATCC 38817</strain>
    </source>
</reference>
<evidence type="ECO:0000313" key="3">
    <source>
        <dbReference type="EMBL" id="KCV67791.1"/>
    </source>
</evidence>
<proteinExistence type="predicted"/>
<dbReference type="STRING" id="691883.A0A058Z0X7"/>
<dbReference type="PRINTS" id="PR01698">
    <property type="entry name" value="CYTOFMRPINTP"/>
</dbReference>
<gene>
    <name evidence="3" type="ORF">H696_05733</name>
</gene>
<dbReference type="Pfam" id="PF07159">
    <property type="entry name" value="CYRIA-B_Rac1-bd"/>
    <property type="match status" value="1"/>
</dbReference>
<dbReference type="Proteomes" id="UP000030693">
    <property type="component" value="Unassembled WGS sequence"/>
</dbReference>
<feature type="region of interest" description="Disordered" evidence="1">
    <location>
        <begin position="1082"/>
        <end position="1107"/>
    </location>
</feature>